<organism evidence="1">
    <name type="scientific">hydrothermal vent metagenome</name>
    <dbReference type="NCBI Taxonomy" id="652676"/>
    <lineage>
        <taxon>unclassified sequences</taxon>
        <taxon>metagenomes</taxon>
        <taxon>ecological metagenomes</taxon>
    </lineage>
</organism>
<gene>
    <name evidence="1" type="ORF">MNBD_GAMMA21-1041</name>
</gene>
<accession>A0A3B0ZSK5</accession>
<sequence>MRYILIILCASVPLYAFSLEDEIENRAFVLDCTELASIETENFSSLSKKAAEVDRILCESLLNVNPAVTNRELISDRQQRALLAEFSTEAKRDVSLIAREVNIRKLEIPFKYLSEKIAEGDIYSKQLPSFSLDLVEVGGENIYKLYFSNTVKTATFRFADNKKCQVKYSKDCDKLFDEYGNVVNQYKSSYTKLTTNETIKQLDALSLQWDRYLGQARSQTTLELLLTTWLEGDHFKQGRLVGPPKRQWSLLHPSVVYEYLDAGQSGDNYKMGVAVEWLGVNWWDKNSSPIGIPFGVSLSSSYNSWVNNSNVGHGLMFHFYNSYSIGWSTRDGEDSFYVSIDLLKAVMDKKKTFEMYKSQMGDI</sequence>
<evidence type="ECO:0000313" key="1">
    <source>
        <dbReference type="EMBL" id="VAW96525.1"/>
    </source>
</evidence>
<reference evidence="1" key="1">
    <citation type="submission" date="2018-06" db="EMBL/GenBank/DDBJ databases">
        <authorList>
            <person name="Zhirakovskaya E."/>
        </authorList>
    </citation>
    <scope>NUCLEOTIDE SEQUENCE</scope>
</reference>
<name>A0A3B0ZSK5_9ZZZZ</name>
<proteinExistence type="predicted"/>
<dbReference type="EMBL" id="UOFR01000038">
    <property type="protein sequence ID" value="VAW96525.1"/>
    <property type="molecule type" value="Genomic_DNA"/>
</dbReference>
<dbReference type="AlphaFoldDB" id="A0A3B0ZSK5"/>
<protein>
    <submittedName>
        <fullName evidence="1">Uncharacterized protein</fullName>
    </submittedName>
</protein>